<dbReference type="EMBL" id="PJQD01000002">
    <property type="protein sequence ID" value="POY76690.1"/>
    <property type="molecule type" value="Genomic_DNA"/>
</dbReference>
<dbReference type="GO" id="GO:0000795">
    <property type="term" value="C:synaptonemal complex"/>
    <property type="evidence" value="ECO:0007669"/>
    <property type="project" value="InterPro"/>
</dbReference>
<evidence type="ECO:0000256" key="1">
    <source>
        <dbReference type="ARBA" id="ARBA00023254"/>
    </source>
</evidence>
<gene>
    <name evidence="6" type="ORF">BMF94_0282</name>
</gene>
<dbReference type="GO" id="GO:0008270">
    <property type="term" value="F:zinc ion binding"/>
    <property type="evidence" value="ECO:0007669"/>
    <property type="project" value="UniProtKB-KW"/>
</dbReference>
<name>A0A2S5BIU6_9BASI</name>
<evidence type="ECO:0000313" key="6">
    <source>
        <dbReference type="EMBL" id="POY76690.1"/>
    </source>
</evidence>
<keyword evidence="2" id="KW-0862">Zinc</keyword>
<dbReference type="Gene3D" id="3.30.40.10">
    <property type="entry name" value="Zinc/RING finger domain, C3HC4 (zinc finger)"/>
    <property type="match status" value="1"/>
</dbReference>
<accession>A0A2S5BIU6</accession>
<dbReference type="PANTHER" id="PTHR22663">
    <property type="entry name" value="RING FINGER PROTEIN NARYA-RELATED"/>
    <property type="match status" value="1"/>
</dbReference>
<feature type="domain" description="RING-type" evidence="5">
    <location>
        <begin position="20"/>
        <end position="73"/>
    </location>
</feature>
<sequence length="474" mass="51266">MAQDAVRQATARSPLEFVACSRCRASYSPELSFYLTDCAHTLCQACTDASIAQSSAADPDRQPLQDGITCPACGHEGPVVQLDHAPALQHCFRPIQDLINELGMATEWQISNLVEQLAFFRDKCAEQKKMLAKAASELKKMRELKERLRQLEDENAAFQQQLAAATAQSPAAPRTAQDRPQANLGRSLAQFSAHDQNVPPRMPSHAPQQGLMKQPTASTKRPRASPDQFAAGPAARSPSVAKALVAPSRLSLTPAQQKQTAARLSAESSSSRPHAMHAMQPSAFDGGQSSRPQSRQLDAQTEQSTKDRLARFAYDPSRSTDRPASAAPALGRNPAPLPNYGPGAEGQPRYGAFAGQNHAYEMTSNSPIHASADSEPAMLDDRQLMPPPPVPSRRQTDNARFHSSGYGAGVGHIPQVPHSGQFGQPSSFEQPHHRFESVAILSAPQVAALRLHWARHDLALRPRRLTANLSGPQA</sequence>
<feature type="region of interest" description="Disordered" evidence="4">
    <location>
        <begin position="195"/>
        <end position="348"/>
    </location>
</feature>
<dbReference type="GO" id="GO:0007129">
    <property type="term" value="P:homologous chromosome pairing at meiosis"/>
    <property type="evidence" value="ECO:0007669"/>
    <property type="project" value="TreeGrafter"/>
</dbReference>
<keyword evidence="2" id="KW-0479">Metal-binding</keyword>
<evidence type="ECO:0000259" key="5">
    <source>
        <dbReference type="PROSITE" id="PS50089"/>
    </source>
</evidence>
<feature type="compositionally biased region" description="Low complexity" evidence="4">
    <location>
        <begin position="261"/>
        <end position="272"/>
    </location>
</feature>
<dbReference type="OrthoDB" id="2535391at2759"/>
<dbReference type="Pfam" id="PF14634">
    <property type="entry name" value="zf-RING_5"/>
    <property type="match status" value="1"/>
</dbReference>
<keyword evidence="7" id="KW-1185">Reference proteome</keyword>
<keyword evidence="2" id="KW-0863">Zinc-finger</keyword>
<dbReference type="InterPro" id="IPR042123">
    <property type="entry name" value="Zip3/RNF212-like"/>
</dbReference>
<protein>
    <recommendedName>
        <fullName evidence="5">RING-type domain-containing protein</fullName>
    </recommendedName>
</protein>
<comment type="caution">
    <text evidence="6">The sequence shown here is derived from an EMBL/GenBank/DDBJ whole genome shotgun (WGS) entry which is preliminary data.</text>
</comment>
<feature type="compositionally biased region" description="Polar residues" evidence="4">
    <location>
        <begin position="287"/>
        <end position="303"/>
    </location>
</feature>
<dbReference type="PROSITE" id="PS50089">
    <property type="entry name" value="ZF_RING_2"/>
    <property type="match status" value="1"/>
</dbReference>
<dbReference type="SUPFAM" id="SSF57850">
    <property type="entry name" value="RING/U-box"/>
    <property type="match status" value="1"/>
</dbReference>
<dbReference type="Proteomes" id="UP000237144">
    <property type="component" value="Unassembled WGS sequence"/>
</dbReference>
<dbReference type="STRING" id="741276.A0A2S5BIU6"/>
<organism evidence="6 7">
    <name type="scientific">Rhodotorula taiwanensis</name>
    <dbReference type="NCBI Taxonomy" id="741276"/>
    <lineage>
        <taxon>Eukaryota</taxon>
        <taxon>Fungi</taxon>
        <taxon>Dikarya</taxon>
        <taxon>Basidiomycota</taxon>
        <taxon>Pucciniomycotina</taxon>
        <taxon>Microbotryomycetes</taxon>
        <taxon>Sporidiobolales</taxon>
        <taxon>Sporidiobolaceae</taxon>
        <taxon>Rhodotorula</taxon>
    </lineage>
</organism>
<keyword evidence="1" id="KW-0469">Meiosis</keyword>
<dbReference type="GO" id="GO:0016925">
    <property type="term" value="P:protein sumoylation"/>
    <property type="evidence" value="ECO:0007669"/>
    <property type="project" value="TreeGrafter"/>
</dbReference>
<dbReference type="AlphaFoldDB" id="A0A2S5BIU6"/>
<dbReference type="InterPro" id="IPR001841">
    <property type="entry name" value="Znf_RING"/>
</dbReference>
<dbReference type="PANTHER" id="PTHR22663:SF17">
    <property type="entry name" value="RING FINGER PROTEIN NARYA-RELATED"/>
    <property type="match status" value="1"/>
</dbReference>
<reference evidence="6 7" key="1">
    <citation type="journal article" date="2018" name="Front. Microbiol.">
        <title>Prospects for Fungal Bioremediation of Acidic Radioactive Waste Sites: Characterization and Genome Sequence of Rhodotorula taiwanensis MD1149.</title>
        <authorList>
            <person name="Tkavc R."/>
            <person name="Matrosova V.Y."/>
            <person name="Grichenko O.E."/>
            <person name="Gostincar C."/>
            <person name="Volpe R.P."/>
            <person name="Klimenkova P."/>
            <person name="Gaidamakova E.K."/>
            <person name="Zhou C.E."/>
            <person name="Stewart B.J."/>
            <person name="Lyman M.G."/>
            <person name="Malfatti S.A."/>
            <person name="Rubinfeld B."/>
            <person name="Courtot M."/>
            <person name="Singh J."/>
            <person name="Dalgard C.L."/>
            <person name="Hamilton T."/>
            <person name="Frey K.G."/>
            <person name="Gunde-Cimerman N."/>
            <person name="Dugan L."/>
            <person name="Daly M.J."/>
        </authorList>
    </citation>
    <scope>NUCLEOTIDE SEQUENCE [LARGE SCALE GENOMIC DNA]</scope>
    <source>
        <strain evidence="6 7">MD1149</strain>
    </source>
</reference>
<evidence type="ECO:0000256" key="2">
    <source>
        <dbReference type="PROSITE-ProRule" id="PRU00175"/>
    </source>
</evidence>
<evidence type="ECO:0000256" key="4">
    <source>
        <dbReference type="SAM" id="MobiDB-lite"/>
    </source>
</evidence>
<dbReference type="GO" id="GO:0019789">
    <property type="term" value="F:SUMO transferase activity"/>
    <property type="evidence" value="ECO:0007669"/>
    <property type="project" value="InterPro"/>
</dbReference>
<feature type="compositionally biased region" description="Polar residues" evidence="4">
    <location>
        <begin position="250"/>
        <end position="260"/>
    </location>
</feature>
<dbReference type="InterPro" id="IPR013083">
    <property type="entry name" value="Znf_RING/FYVE/PHD"/>
</dbReference>
<evidence type="ECO:0000256" key="3">
    <source>
        <dbReference type="SAM" id="Coils"/>
    </source>
</evidence>
<evidence type="ECO:0000313" key="7">
    <source>
        <dbReference type="Proteomes" id="UP000237144"/>
    </source>
</evidence>
<dbReference type="GO" id="GO:0007131">
    <property type="term" value="P:reciprocal meiotic recombination"/>
    <property type="evidence" value="ECO:0007669"/>
    <property type="project" value="InterPro"/>
</dbReference>
<proteinExistence type="predicted"/>
<keyword evidence="3" id="KW-0175">Coiled coil</keyword>
<feature type="coiled-coil region" evidence="3">
    <location>
        <begin position="124"/>
        <end position="168"/>
    </location>
</feature>